<protein>
    <submittedName>
        <fullName evidence="2">Uncharacterized protein</fullName>
    </submittedName>
</protein>
<reference evidence="2 3" key="1">
    <citation type="submission" date="2015-02" db="EMBL/GenBank/DDBJ databases">
        <title>Single-cell genomics of uncultivated deep-branching MTB reveals a conserved set of magnetosome genes.</title>
        <authorList>
            <person name="Kolinko S."/>
            <person name="Richter M."/>
            <person name="Glockner F.O."/>
            <person name="Brachmann A."/>
            <person name="Schuler D."/>
        </authorList>
    </citation>
    <scope>NUCLEOTIDE SEQUENCE [LARGE SCALE GENOMIC DNA]</scope>
    <source>
        <strain evidence="2">TM-1</strain>
    </source>
</reference>
<name>A0A0F3GTE0_9BACT</name>
<sequence length="246" mass="27902">MMKYLYLKLRDIFQFSFNLRMFLSFGALIIVSVLSSLYICLFGFPYTSIEGIYNKSLSQMEGTLEFLADSKKQHMVKWVFERRGDVKMAANSFRANAKVERLLSKMQGYKLGNPKFLIERLKKEEEYRELTSYFDEIQASYHGQYEEIYIVDAMSGTIIVSTKEDEVGSYSHINAQDIKSGQDGFNLVASSHSAGINLVISRAINICAEVKPYCITDATTTLSADAATRAGISPAIPTWRSPRKRK</sequence>
<evidence type="ECO:0000256" key="1">
    <source>
        <dbReference type="SAM" id="Phobius"/>
    </source>
</evidence>
<dbReference type="EMBL" id="LACI01001158">
    <property type="protein sequence ID" value="KJU85107.1"/>
    <property type="molecule type" value="Genomic_DNA"/>
</dbReference>
<comment type="caution">
    <text evidence="2">The sequence shown here is derived from an EMBL/GenBank/DDBJ whole genome shotgun (WGS) entry which is preliminary data.</text>
</comment>
<dbReference type="Proteomes" id="UP000033423">
    <property type="component" value="Unassembled WGS sequence"/>
</dbReference>
<keyword evidence="1" id="KW-1133">Transmembrane helix</keyword>
<feature type="transmembrane region" description="Helical" evidence="1">
    <location>
        <begin position="21"/>
        <end position="46"/>
    </location>
</feature>
<evidence type="ECO:0000313" key="3">
    <source>
        <dbReference type="Proteomes" id="UP000033423"/>
    </source>
</evidence>
<keyword evidence="3" id="KW-1185">Reference proteome</keyword>
<keyword evidence="1" id="KW-0812">Transmembrane</keyword>
<evidence type="ECO:0000313" key="2">
    <source>
        <dbReference type="EMBL" id="KJU85107.1"/>
    </source>
</evidence>
<dbReference type="AlphaFoldDB" id="A0A0F3GTE0"/>
<proteinExistence type="predicted"/>
<accession>A0A0F3GTE0</accession>
<organism evidence="2 3">
    <name type="scientific">Candidatus Magnetobacterium bavaricum</name>
    <dbReference type="NCBI Taxonomy" id="29290"/>
    <lineage>
        <taxon>Bacteria</taxon>
        <taxon>Pseudomonadati</taxon>
        <taxon>Nitrospirota</taxon>
        <taxon>Thermodesulfovibrionia</taxon>
        <taxon>Thermodesulfovibrionales</taxon>
        <taxon>Candidatus Magnetobacteriaceae</taxon>
        <taxon>Candidatus Magnetobacterium</taxon>
    </lineage>
</organism>
<keyword evidence="1" id="KW-0472">Membrane</keyword>
<gene>
    <name evidence="2" type="ORF">MBAV_002699</name>
</gene>